<comment type="caution">
    <text evidence="1">The sequence shown here is derived from an EMBL/GenBank/DDBJ whole genome shotgun (WGS) entry which is preliminary data.</text>
</comment>
<evidence type="ECO:0000313" key="2">
    <source>
        <dbReference type="Proteomes" id="UP000265520"/>
    </source>
</evidence>
<evidence type="ECO:0000313" key="1">
    <source>
        <dbReference type="EMBL" id="MCI93309.1"/>
    </source>
</evidence>
<proteinExistence type="predicted"/>
<name>A0A392W0N2_9FABA</name>
<reference evidence="1 2" key="1">
    <citation type="journal article" date="2018" name="Front. Plant Sci.">
        <title>Red Clover (Trifolium pratense) and Zigzag Clover (T. medium) - A Picture of Genomic Similarities and Differences.</title>
        <authorList>
            <person name="Dluhosova J."/>
            <person name="Istvanek J."/>
            <person name="Nedelnik J."/>
            <person name="Repkova J."/>
        </authorList>
    </citation>
    <scope>NUCLEOTIDE SEQUENCE [LARGE SCALE GENOMIC DNA]</scope>
    <source>
        <strain evidence="2">cv. 10/8</strain>
        <tissue evidence="1">Leaf</tissue>
    </source>
</reference>
<protein>
    <submittedName>
        <fullName evidence="1">Uncharacterized protein</fullName>
    </submittedName>
</protein>
<organism evidence="1 2">
    <name type="scientific">Trifolium medium</name>
    <dbReference type="NCBI Taxonomy" id="97028"/>
    <lineage>
        <taxon>Eukaryota</taxon>
        <taxon>Viridiplantae</taxon>
        <taxon>Streptophyta</taxon>
        <taxon>Embryophyta</taxon>
        <taxon>Tracheophyta</taxon>
        <taxon>Spermatophyta</taxon>
        <taxon>Magnoliopsida</taxon>
        <taxon>eudicotyledons</taxon>
        <taxon>Gunneridae</taxon>
        <taxon>Pentapetalae</taxon>
        <taxon>rosids</taxon>
        <taxon>fabids</taxon>
        <taxon>Fabales</taxon>
        <taxon>Fabaceae</taxon>
        <taxon>Papilionoideae</taxon>
        <taxon>50 kb inversion clade</taxon>
        <taxon>NPAAA clade</taxon>
        <taxon>Hologalegina</taxon>
        <taxon>IRL clade</taxon>
        <taxon>Trifolieae</taxon>
        <taxon>Trifolium</taxon>
    </lineage>
</organism>
<sequence length="44" mass="4764">MLCMRSPGEDLKSPGDVLGCRRARSGDGVARSCQWVANFPLLGR</sequence>
<accession>A0A392W0N2</accession>
<dbReference type="AlphaFoldDB" id="A0A392W0N2"/>
<keyword evidence="2" id="KW-1185">Reference proteome</keyword>
<dbReference type="Proteomes" id="UP000265520">
    <property type="component" value="Unassembled WGS sequence"/>
</dbReference>
<dbReference type="EMBL" id="LXQA011325649">
    <property type="protein sequence ID" value="MCI93309.1"/>
    <property type="molecule type" value="Genomic_DNA"/>
</dbReference>